<dbReference type="SUPFAM" id="SSF52540">
    <property type="entry name" value="P-loop containing nucleoside triphosphate hydrolases"/>
    <property type="match status" value="1"/>
</dbReference>
<evidence type="ECO:0000313" key="6">
    <source>
        <dbReference type="EMBL" id="KAK3940931.1"/>
    </source>
</evidence>
<keyword evidence="1 3" id="KW-0853">WD repeat</keyword>
<dbReference type="AlphaFoldDB" id="A0AAN6N964"/>
<dbReference type="Pfam" id="PF17100">
    <property type="entry name" value="NACHT_N"/>
    <property type="match status" value="1"/>
</dbReference>
<dbReference type="PRINTS" id="PR00320">
    <property type="entry name" value="GPROTEINBRPT"/>
</dbReference>
<feature type="domain" description="NACHT" evidence="5">
    <location>
        <begin position="420"/>
        <end position="599"/>
    </location>
</feature>
<evidence type="ECO:0000256" key="2">
    <source>
        <dbReference type="ARBA" id="ARBA00022737"/>
    </source>
</evidence>
<dbReference type="InterPro" id="IPR007111">
    <property type="entry name" value="NACHT_NTPase"/>
</dbReference>
<keyword evidence="7" id="KW-1185">Reference proteome</keyword>
<dbReference type="PANTHER" id="PTHR10039">
    <property type="entry name" value="AMELOGENIN"/>
    <property type="match status" value="1"/>
</dbReference>
<evidence type="ECO:0000256" key="3">
    <source>
        <dbReference type="PROSITE-ProRule" id="PRU00221"/>
    </source>
</evidence>
<dbReference type="EMBL" id="MU853790">
    <property type="protein sequence ID" value="KAK3940931.1"/>
    <property type="molecule type" value="Genomic_DNA"/>
</dbReference>
<dbReference type="InterPro" id="IPR019775">
    <property type="entry name" value="WD40_repeat_CS"/>
</dbReference>
<accession>A0AAN6N964</accession>
<dbReference type="PROSITE" id="PS50082">
    <property type="entry name" value="WD_REPEATS_2"/>
    <property type="match status" value="4"/>
</dbReference>
<dbReference type="Gene3D" id="3.40.50.300">
    <property type="entry name" value="P-loop containing nucleotide triphosphate hydrolases"/>
    <property type="match status" value="1"/>
</dbReference>
<dbReference type="FunFam" id="3.40.50.300:FF:001638">
    <property type="entry name" value="NACHT and WD40 domain protein"/>
    <property type="match status" value="1"/>
</dbReference>
<dbReference type="Pfam" id="PF24883">
    <property type="entry name" value="NPHP3_N"/>
    <property type="match status" value="1"/>
</dbReference>
<dbReference type="InterPro" id="IPR056884">
    <property type="entry name" value="NPHP3-like_N"/>
</dbReference>
<dbReference type="InterPro" id="IPR001680">
    <property type="entry name" value="WD40_rpt"/>
</dbReference>
<dbReference type="PANTHER" id="PTHR10039:SF17">
    <property type="entry name" value="FUNGAL STAND N-TERMINAL GOODBYE DOMAIN-CONTAINING PROTEIN-RELATED"/>
    <property type="match status" value="1"/>
</dbReference>
<sequence>MPENGSRSLGKFLRRFGLSKQQSSKGKDDGNRQDGQVAPPAVPATLSTSAAMTDAGTSQTAKTEPVPSTVELHSQHAASSSDLPASSVPGPATTPSAEYPPPAAATKSPAREATSAQKEPAIQPEQLWDQAYDGLKRDEPKLFEFYETILSHDLDSSKGVKGNIIEQTDGTKRRSQMDGLLKTGLDNTAKLAKVEKNIGDAVNIVLSVKEAIGSGLQAVPVAALAWTGVCVALQVFLNPISESAANRDGIIQVVRNMKWYSSLSKLLLKETSENDERFAELRGLLADRILDLYKVLLKYIIKSVCAYHRHPALGILRNLVKLDDWTGSLDDVTKAENSVKAAAGDFGVRQANSYLGLLVSMHLSKAQDDIMQKCCVTDMTAEIESLQKRKDLLLADSYKWILDNQEYKDFTDWHHGNTKRLLWIKGDPGKGKTMLLIGVIRELTVQLETHFDNSHLSYFFCQGTNDKLNTATAILRGLIWMLLRQEKSLICHLDKFKDLGSVLFEDRNAFYNLKKILLDMLGDEALKRAYFVIDALDECRREEPGLRELLQLISEFSETQAKVKWLVSSRNEPEIEAALQERTTTTRLSLELNARSVASAVEAYIKCKMKDPKFQHKLQEAQDGIAKELHLKADGTFLWVALAFKQIEGCGADKALERVRKIPSGLDDIYAQMIRQVTELDAEDSHQCKSVLLTMVNAYRPLHLSELVALADLPELAVHEMIVRRCGLLTVKDDDDIVYFVHQSAKDYLIKDPNSDVLSKIFPGGCAEGHRTIVSRSLEAMLTTLQRDIYNLQHPGFSIDEVKSPDQDPLTPLRYACVYWVDHLCETASSYDGAGFCDEEKIDEFWRGHFLHWLEALSLMKSTSAGVFAIAKLIGLLMVASAANDATVKIWDASSGACIKTLEGHSDWVTSVAFSPDGTQVASASDDATVKIWDASSGACIKTLEGHSGSVKSVAFSPDGTQVASAADDATVKIWDASSGACIKTLEGHSGWVNSVAFSPDGTQVASAADDATVKIWDASSGACVKTLNVIGQMFYAISFDTTGLYLLTDHGRILLDISPASNKTQAAALKPQHHGYGLSADRAWITWNDRNVLWLPSEYRPLQSAIATSAIAIACSSGRVLTFKFSFEKSPLSQ</sequence>
<evidence type="ECO:0000259" key="5">
    <source>
        <dbReference type="PROSITE" id="PS50837"/>
    </source>
</evidence>
<dbReference type="SMART" id="SM00320">
    <property type="entry name" value="WD40"/>
    <property type="match status" value="4"/>
</dbReference>
<dbReference type="PROSITE" id="PS50837">
    <property type="entry name" value="NACHT"/>
    <property type="match status" value="1"/>
</dbReference>
<dbReference type="InterPro" id="IPR020472">
    <property type="entry name" value="WD40_PAC1"/>
</dbReference>
<dbReference type="Gene3D" id="2.130.10.10">
    <property type="entry name" value="YVTN repeat-like/Quinoprotein amine dehydrogenase"/>
    <property type="match status" value="2"/>
</dbReference>
<dbReference type="SUPFAM" id="SSF50978">
    <property type="entry name" value="WD40 repeat-like"/>
    <property type="match status" value="1"/>
</dbReference>
<organism evidence="6 7">
    <name type="scientific">Diplogelasinospora grovesii</name>
    <dbReference type="NCBI Taxonomy" id="303347"/>
    <lineage>
        <taxon>Eukaryota</taxon>
        <taxon>Fungi</taxon>
        <taxon>Dikarya</taxon>
        <taxon>Ascomycota</taxon>
        <taxon>Pezizomycotina</taxon>
        <taxon>Sordariomycetes</taxon>
        <taxon>Sordariomycetidae</taxon>
        <taxon>Sordariales</taxon>
        <taxon>Diplogelasinosporaceae</taxon>
        <taxon>Diplogelasinospora</taxon>
    </lineage>
</organism>
<evidence type="ECO:0000313" key="7">
    <source>
        <dbReference type="Proteomes" id="UP001303473"/>
    </source>
</evidence>
<dbReference type="CDD" id="cd00200">
    <property type="entry name" value="WD40"/>
    <property type="match status" value="1"/>
</dbReference>
<dbReference type="InterPro" id="IPR015943">
    <property type="entry name" value="WD40/YVTN_repeat-like_dom_sf"/>
</dbReference>
<feature type="region of interest" description="Disordered" evidence="4">
    <location>
        <begin position="1"/>
        <end position="126"/>
    </location>
</feature>
<dbReference type="Proteomes" id="UP001303473">
    <property type="component" value="Unassembled WGS sequence"/>
</dbReference>
<evidence type="ECO:0000256" key="4">
    <source>
        <dbReference type="SAM" id="MobiDB-lite"/>
    </source>
</evidence>
<comment type="caution">
    <text evidence="6">The sequence shown here is derived from an EMBL/GenBank/DDBJ whole genome shotgun (WGS) entry which is preliminary data.</text>
</comment>
<feature type="repeat" description="WD" evidence="3">
    <location>
        <begin position="878"/>
        <end position="901"/>
    </location>
</feature>
<proteinExistence type="predicted"/>
<feature type="compositionally biased region" description="Polar residues" evidence="4">
    <location>
        <begin position="45"/>
        <end position="62"/>
    </location>
</feature>
<evidence type="ECO:0000256" key="1">
    <source>
        <dbReference type="ARBA" id="ARBA00022574"/>
    </source>
</evidence>
<protein>
    <recommendedName>
        <fullName evidence="5">NACHT domain-containing protein</fullName>
    </recommendedName>
</protein>
<reference evidence="7" key="1">
    <citation type="journal article" date="2023" name="Mol. Phylogenet. Evol.">
        <title>Genome-scale phylogeny and comparative genomics of the fungal order Sordariales.</title>
        <authorList>
            <person name="Hensen N."/>
            <person name="Bonometti L."/>
            <person name="Westerberg I."/>
            <person name="Brannstrom I.O."/>
            <person name="Guillou S."/>
            <person name="Cros-Aarteil S."/>
            <person name="Calhoun S."/>
            <person name="Haridas S."/>
            <person name="Kuo A."/>
            <person name="Mondo S."/>
            <person name="Pangilinan J."/>
            <person name="Riley R."/>
            <person name="LaButti K."/>
            <person name="Andreopoulos B."/>
            <person name="Lipzen A."/>
            <person name="Chen C."/>
            <person name="Yan M."/>
            <person name="Daum C."/>
            <person name="Ng V."/>
            <person name="Clum A."/>
            <person name="Steindorff A."/>
            <person name="Ohm R.A."/>
            <person name="Martin F."/>
            <person name="Silar P."/>
            <person name="Natvig D.O."/>
            <person name="Lalanne C."/>
            <person name="Gautier V."/>
            <person name="Ament-Velasquez S.L."/>
            <person name="Kruys A."/>
            <person name="Hutchinson M.I."/>
            <person name="Powell A.J."/>
            <person name="Barry K."/>
            <person name="Miller A.N."/>
            <person name="Grigoriev I.V."/>
            <person name="Debuchy R."/>
            <person name="Gladieux P."/>
            <person name="Hiltunen Thoren M."/>
            <person name="Johannesson H."/>
        </authorList>
    </citation>
    <scope>NUCLEOTIDE SEQUENCE [LARGE SCALE GENOMIC DNA]</scope>
    <source>
        <strain evidence="7">CBS 340.73</strain>
    </source>
</reference>
<dbReference type="Pfam" id="PF00400">
    <property type="entry name" value="WD40"/>
    <property type="match status" value="3"/>
</dbReference>
<gene>
    <name evidence="6" type="ORF">QBC46DRAFT_287372</name>
</gene>
<dbReference type="PROSITE" id="PS50294">
    <property type="entry name" value="WD_REPEATS_REGION"/>
    <property type="match status" value="3"/>
</dbReference>
<dbReference type="PROSITE" id="PS00678">
    <property type="entry name" value="WD_REPEATS_1"/>
    <property type="match status" value="3"/>
</dbReference>
<dbReference type="InterPro" id="IPR036322">
    <property type="entry name" value="WD40_repeat_dom_sf"/>
</dbReference>
<feature type="repeat" description="WD" evidence="3">
    <location>
        <begin position="986"/>
        <end position="1027"/>
    </location>
</feature>
<feature type="repeat" description="WD" evidence="3">
    <location>
        <begin position="902"/>
        <end position="943"/>
    </location>
</feature>
<name>A0AAN6N964_9PEZI</name>
<dbReference type="InterPro" id="IPR031359">
    <property type="entry name" value="NACHT_N"/>
</dbReference>
<keyword evidence="2" id="KW-0677">Repeat</keyword>
<feature type="repeat" description="WD" evidence="3">
    <location>
        <begin position="944"/>
        <end position="985"/>
    </location>
</feature>
<dbReference type="InterPro" id="IPR027417">
    <property type="entry name" value="P-loop_NTPase"/>
</dbReference>